<dbReference type="Proteomes" id="UP000076023">
    <property type="component" value="Unassembled WGS sequence"/>
</dbReference>
<organism evidence="1 2">
    <name type="scientific">Terrimicrobium sacchariphilum</name>
    <dbReference type="NCBI Taxonomy" id="690879"/>
    <lineage>
        <taxon>Bacteria</taxon>
        <taxon>Pseudomonadati</taxon>
        <taxon>Verrucomicrobiota</taxon>
        <taxon>Terrimicrobiia</taxon>
        <taxon>Terrimicrobiales</taxon>
        <taxon>Terrimicrobiaceae</taxon>
        <taxon>Terrimicrobium</taxon>
    </lineage>
</organism>
<dbReference type="EMBL" id="BDCO01000003">
    <property type="protein sequence ID" value="GAT35204.1"/>
    <property type="molecule type" value="Genomic_DNA"/>
</dbReference>
<gene>
    <name evidence="1" type="ORF">TSACC_3268</name>
</gene>
<dbReference type="InterPro" id="IPR006175">
    <property type="entry name" value="YjgF/YER057c/UK114"/>
</dbReference>
<dbReference type="CDD" id="cd00448">
    <property type="entry name" value="YjgF_YER057c_UK114_family"/>
    <property type="match status" value="1"/>
</dbReference>
<dbReference type="RefSeq" id="WP_075081037.1">
    <property type="nucleotide sequence ID" value="NZ_BDCO01000003.1"/>
</dbReference>
<dbReference type="GO" id="GO:0005829">
    <property type="term" value="C:cytosol"/>
    <property type="evidence" value="ECO:0007669"/>
    <property type="project" value="TreeGrafter"/>
</dbReference>
<dbReference type="STRING" id="690879.TSACC_3268"/>
<dbReference type="SUPFAM" id="SSF55298">
    <property type="entry name" value="YjgF-like"/>
    <property type="match status" value="1"/>
</dbReference>
<dbReference type="GO" id="GO:0019239">
    <property type="term" value="F:deaminase activity"/>
    <property type="evidence" value="ECO:0007669"/>
    <property type="project" value="TreeGrafter"/>
</dbReference>
<dbReference type="PANTHER" id="PTHR11803:SF39">
    <property type="entry name" value="2-IMINOBUTANOATE_2-IMINOPROPANOATE DEAMINASE"/>
    <property type="match status" value="1"/>
</dbReference>
<dbReference type="PANTHER" id="PTHR11803">
    <property type="entry name" value="2-IMINOBUTANOATE/2-IMINOPROPANOATE DEAMINASE RIDA"/>
    <property type="match status" value="1"/>
</dbReference>
<protein>
    <submittedName>
        <fullName evidence="1">2-iminobutanoate/2-iminopropanoate deaminase</fullName>
    </submittedName>
</protein>
<dbReference type="AlphaFoldDB" id="A0A146GEV6"/>
<proteinExistence type="predicted"/>
<sequence length="132" mass="14307">MPSSLEILSEVPGLPKPRGPFSAGIISEGRLLHVSGQGPYCPETGGFVRGTIAEQTRLTLECLRRVIVHCGAGVSDIVSCRVYLQPLDKQTFAAMNAIYAEFFGAHRPARTTIGTQLLEIDVEIDCIVRIPL</sequence>
<dbReference type="Gene3D" id="3.30.1330.40">
    <property type="entry name" value="RutC-like"/>
    <property type="match status" value="1"/>
</dbReference>
<dbReference type="FunCoup" id="A0A146GEV6">
    <property type="interactions" value="494"/>
</dbReference>
<reference evidence="2" key="1">
    <citation type="journal article" date="2017" name="Genome Announc.">
        <title>Draft Genome Sequence of Terrimicrobium sacchariphilum NM-5T, a Facultative Anaerobic Soil Bacterium of the Class Spartobacteria.</title>
        <authorList>
            <person name="Qiu Y.L."/>
            <person name="Tourlousse D.M."/>
            <person name="Matsuura N."/>
            <person name="Ohashi A."/>
            <person name="Sekiguchi Y."/>
        </authorList>
    </citation>
    <scope>NUCLEOTIDE SEQUENCE [LARGE SCALE GENOMIC DNA]</scope>
    <source>
        <strain evidence="2">NM-5</strain>
    </source>
</reference>
<accession>A0A146GEV6</accession>
<name>A0A146GEV6_TERSA</name>
<dbReference type="InterPro" id="IPR035959">
    <property type="entry name" value="RutC-like_sf"/>
</dbReference>
<keyword evidence="2" id="KW-1185">Reference proteome</keyword>
<dbReference type="InParanoid" id="A0A146GEV6"/>
<comment type="caution">
    <text evidence="1">The sequence shown here is derived from an EMBL/GenBank/DDBJ whole genome shotgun (WGS) entry which is preliminary data.</text>
</comment>
<evidence type="ECO:0000313" key="2">
    <source>
        <dbReference type="Proteomes" id="UP000076023"/>
    </source>
</evidence>
<dbReference type="Pfam" id="PF01042">
    <property type="entry name" value="Ribonuc_L-PSP"/>
    <property type="match status" value="1"/>
</dbReference>
<evidence type="ECO:0000313" key="1">
    <source>
        <dbReference type="EMBL" id="GAT35204.1"/>
    </source>
</evidence>